<evidence type="ECO:0000259" key="1">
    <source>
        <dbReference type="PROSITE" id="PS51186"/>
    </source>
</evidence>
<dbReference type="AlphaFoldDB" id="A0A5C1DK40"/>
<dbReference type="Proteomes" id="UP000322079">
    <property type="component" value="Chromosome"/>
</dbReference>
<dbReference type="PANTHER" id="PTHR43233:SF1">
    <property type="entry name" value="FAMILY N-ACETYLTRANSFERASE, PUTATIVE (AFU_ORTHOLOGUE AFUA_6G03350)-RELATED"/>
    <property type="match status" value="1"/>
</dbReference>
<feature type="domain" description="N-acetyltransferase" evidence="1">
    <location>
        <begin position="3"/>
        <end position="145"/>
    </location>
</feature>
<dbReference type="RefSeq" id="WP_149298437.1">
    <property type="nucleotide sequence ID" value="NZ_CP043473.1"/>
</dbReference>
<dbReference type="Gene3D" id="3.40.630.30">
    <property type="match status" value="1"/>
</dbReference>
<dbReference type="InterPro" id="IPR000182">
    <property type="entry name" value="GNAT_dom"/>
</dbReference>
<dbReference type="CDD" id="cd04301">
    <property type="entry name" value="NAT_SF"/>
    <property type="match status" value="1"/>
</dbReference>
<proteinExistence type="predicted"/>
<dbReference type="InterPro" id="IPR016181">
    <property type="entry name" value="Acyl_CoA_acyltransferase"/>
</dbReference>
<dbReference type="GO" id="GO:0016747">
    <property type="term" value="F:acyltransferase activity, transferring groups other than amino-acyl groups"/>
    <property type="evidence" value="ECO:0007669"/>
    <property type="project" value="InterPro"/>
</dbReference>
<gene>
    <name evidence="2" type="ORF">FYK34_16915</name>
</gene>
<sequence length="153" mass="17420">MPVQIDCDPRRLDRERIYDYLSRQSYWAQGLPRAIFERSIEHSLCFGAYADDGAQVGFGRVVTDRATFAYLADIFVLEEWQGKGVGKQLVAAMLAHPALRDLRRMMLATADAHGLYAQYGFTQLSKPERIMERLEQNVYQRLTAETAGAQDRG</sequence>
<dbReference type="EMBL" id="CP043473">
    <property type="protein sequence ID" value="QEL57116.1"/>
    <property type="molecule type" value="Genomic_DNA"/>
</dbReference>
<dbReference type="KEGG" id="chrm:FYK34_16915"/>
<keyword evidence="3" id="KW-1185">Reference proteome</keyword>
<dbReference type="PANTHER" id="PTHR43233">
    <property type="entry name" value="FAMILY N-ACETYLTRANSFERASE, PUTATIVE (AFU_ORTHOLOGUE AFUA_6G03350)-RELATED"/>
    <property type="match status" value="1"/>
</dbReference>
<name>A0A5C1DK40_9NEIS</name>
<dbReference type="Pfam" id="PF13508">
    <property type="entry name" value="Acetyltransf_7"/>
    <property type="match status" value="1"/>
</dbReference>
<dbReference type="SUPFAM" id="SSF55729">
    <property type="entry name" value="Acyl-CoA N-acyltransferases (Nat)"/>
    <property type="match status" value="1"/>
</dbReference>
<dbReference type="PROSITE" id="PS51186">
    <property type="entry name" value="GNAT"/>
    <property type="match status" value="1"/>
</dbReference>
<reference evidence="2 3" key="1">
    <citation type="submission" date="2019-08" db="EMBL/GenBank/DDBJ databases">
        <title>Chromobacterium paludis, a novel bacterium isolated from a Maryland marsh pond.</title>
        <authorList>
            <person name="Blackburn M.B."/>
            <person name="Gundersen-Rindal D.E."/>
        </authorList>
    </citation>
    <scope>NUCLEOTIDE SEQUENCE [LARGE SCALE GENOMIC DNA]</scope>
    <source>
        <strain evidence="3">IIBBL 257-1</strain>
    </source>
</reference>
<evidence type="ECO:0000313" key="2">
    <source>
        <dbReference type="EMBL" id="QEL57116.1"/>
    </source>
</evidence>
<keyword evidence="2" id="KW-0808">Transferase</keyword>
<accession>A0A5C1DK40</accession>
<protein>
    <submittedName>
        <fullName evidence="2">GNAT family N-acetyltransferase</fullName>
    </submittedName>
</protein>
<evidence type="ECO:0000313" key="3">
    <source>
        <dbReference type="Proteomes" id="UP000322079"/>
    </source>
</evidence>
<organism evidence="2 3">
    <name type="scientific">Chromobacterium paludis</name>
    <dbReference type="NCBI Taxonomy" id="2605945"/>
    <lineage>
        <taxon>Bacteria</taxon>
        <taxon>Pseudomonadati</taxon>
        <taxon>Pseudomonadota</taxon>
        <taxon>Betaproteobacteria</taxon>
        <taxon>Neisseriales</taxon>
        <taxon>Chromobacteriaceae</taxon>
        <taxon>Chromobacterium</taxon>
    </lineage>
</organism>
<dbReference type="InterPro" id="IPR053144">
    <property type="entry name" value="Acetyltransferase_Butenolide"/>
</dbReference>